<dbReference type="SUPFAM" id="SSF55083">
    <property type="entry name" value="6-hydroxymethyl-7,8-dihydropterin pyrophosphokinase, HPPK"/>
    <property type="match status" value="1"/>
</dbReference>
<dbReference type="GO" id="GO:0016301">
    <property type="term" value="F:kinase activity"/>
    <property type="evidence" value="ECO:0007669"/>
    <property type="project" value="UniProtKB-KW"/>
</dbReference>
<dbReference type="InterPro" id="IPR035907">
    <property type="entry name" value="Hppk_sf"/>
</dbReference>
<evidence type="ECO:0000256" key="2">
    <source>
        <dbReference type="ARBA" id="ARBA00013253"/>
    </source>
</evidence>
<evidence type="ECO:0000256" key="5">
    <source>
        <dbReference type="ARBA" id="ARBA00022777"/>
    </source>
</evidence>
<evidence type="ECO:0000256" key="1">
    <source>
        <dbReference type="ARBA" id="ARBA00005051"/>
    </source>
</evidence>
<dbReference type="EMBL" id="UOEJ01000020">
    <property type="protein sequence ID" value="VAV91196.1"/>
    <property type="molecule type" value="Genomic_DNA"/>
</dbReference>
<sequence length="182" mass="20595">MILIGLGSNLAGTQHDSPRSTLKAALAQMTNCGIAIIKKSRLYESEPVPKSDQPWFANAVVAVETALSAAELLRTLHGIEENLGRERRVRWEARIIDLDILAYDNEIYPAPEYWHEAAKNITSRKMIIPHPRLHERLFVLKPLMDICPDWKHPLSGKTVREYVEMMEKMAADGVIRALQTSI</sequence>
<dbReference type="AlphaFoldDB" id="A0A3B0RRV0"/>
<proteinExistence type="predicted"/>
<protein>
    <recommendedName>
        <fullName evidence="2">2-amino-4-hydroxy-6-hydroxymethyldihydropteridine diphosphokinase</fullName>
        <ecNumber evidence="2">2.7.6.3</ecNumber>
    </recommendedName>
</protein>
<name>A0A3B0RRV0_9ZZZZ</name>
<dbReference type="CDD" id="cd00483">
    <property type="entry name" value="HPPK"/>
    <property type="match status" value="1"/>
</dbReference>
<feature type="domain" description="7,8-dihydro-6-hydroxymethylpterin-pyrophosphokinase" evidence="8">
    <location>
        <begin position="4"/>
        <end position="148"/>
    </location>
</feature>
<accession>A0A3B0RRV0</accession>
<evidence type="ECO:0000256" key="4">
    <source>
        <dbReference type="ARBA" id="ARBA00022741"/>
    </source>
</evidence>
<keyword evidence="6" id="KW-0067">ATP-binding</keyword>
<dbReference type="NCBIfam" id="TIGR01498">
    <property type="entry name" value="folK"/>
    <property type="match status" value="1"/>
</dbReference>
<comment type="pathway">
    <text evidence="1">Cofactor biosynthesis; tetrahydrofolate biosynthesis; 2-amino-4-hydroxy-6-hydroxymethyl-7,8-dihydropteridine diphosphate from 7,8-dihydroneopterin triphosphate: step 4/4.</text>
</comment>
<dbReference type="EC" id="2.7.6.3" evidence="2"/>
<keyword evidence="4" id="KW-0547">Nucleotide-binding</keyword>
<gene>
    <name evidence="9" type="ORF">MNBD_ALPHA01-1543</name>
</gene>
<evidence type="ECO:0000313" key="9">
    <source>
        <dbReference type="EMBL" id="VAV91196.1"/>
    </source>
</evidence>
<dbReference type="GO" id="GO:0046654">
    <property type="term" value="P:tetrahydrofolate biosynthetic process"/>
    <property type="evidence" value="ECO:0007669"/>
    <property type="project" value="UniProtKB-UniPathway"/>
</dbReference>
<dbReference type="InterPro" id="IPR000550">
    <property type="entry name" value="Hppk"/>
</dbReference>
<evidence type="ECO:0000256" key="3">
    <source>
        <dbReference type="ARBA" id="ARBA00022679"/>
    </source>
</evidence>
<keyword evidence="5 9" id="KW-0418">Kinase</keyword>
<dbReference type="PANTHER" id="PTHR43071">
    <property type="entry name" value="2-AMINO-4-HYDROXY-6-HYDROXYMETHYLDIHYDROPTERIDINE PYROPHOSPHOKINASE"/>
    <property type="match status" value="1"/>
</dbReference>
<organism evidence="9">
    <name type="scientific">hydrothermal vent metagenome</name>
    <dbReference type="NCBI Taxonomy" id="652676"/>
    <lineage>
        <taxon>unclassified sequences</taxon>
        <taxon>metagenomes</taxon>
        <taxon>ecological metagenomes</taxon>
    </lineage>
</organism>
<dbReference type="UniPathway" id="UPA00077">
    <property type="reaction ID" value="UER00155"/>
</dbReference>
<keyword evidence="7" id="KW-0289">Folate biosynthesis</keyword>
<keyword evidence="3 9" id="KW-0808">Transferase</keyword>
<dbReference type="GO" id="GO:0005524">
    <property type="term" value="F:ATP binding"/>
    <property type="evidence" value="ECO:0007669"/>
    <property type="project" value="UniProtKB-KW"/>
</dbReference>
<dbReference type="Pfam" id="PF01288">
    <property type="entry name" value="HPPK"/>
    <property type="match status" value="1"/>
</dbReference>
<dbReference type="GO" id="GO:0003848">
    <property type="term" value="F:2-amino-4-hydroxy-6-hydroxymethyldihydropteridine diphosphokinase activity"/>
    <property type="evidence" value="ECO:0007669"/>
    <property type="project" value="UniProtKB-EC"/>
</dbReference>
<evidence type="ECO:0000256" key="6">
    <source>
        <dbReference type="ARBA" id="ARBA00022840"/>
    </source>
</evidence>
<reference evidence="9" key="1">
    <citation type="submission" date="2018-06" db="EMBL/GenBank/DDBJ databases">
        <authorList>
            <person name="Zhirakovskaya E."/>
        </authorList>
    </citation>
    <scope>NUCLEOTIDE SEQUENCE</scope>
</reference>
<evidence type="ECO:0000256" key="7">
    <source>
        <dbReference type="ARBA" id="ARBA00022909"/>
    </source>
</evidence>
<dbReference type="GO" id="GO:0046656">
    <property type="term" value="P:folic acid biosynthetic process"/>
    <property type="evidence" value="ECO:0007669"/>
    <property type="project" value="UniProtKB-KW"/>
</dbReference>
<dbReference type="Gene3D" id="3.30.70.560">
    <property type="entry name" value="7,8-Dihydro-6-hydroxymethylpterin-pyrophosphokinase HPPK"/>
    <property type="match status" value="1"/>
</dbReference>
<evidence type="ECO:0000259" key="8">
    <source>
        <dbReference type="Pfam" id="PF01288"/>
    </source>
</evidence>
<dbReference type="PANTHER" id="PTHR43071:SF1">
    <property type="entry name" value="2-AMINO-4-HYDROXY-6-HYDROXYMETHYLDIHYDROPTERIDINE PYROPHOSPHOKINASE"/>
    <property type="match status" value="1"/>
</dbReference>